<gene>
    <name evidence="12" type="ORF">VSA01S_25580</name>
</gene>
<evidence type="ECO:0000256" key="8">
    <source>
        <dbReference type="ARBA" id="ARBA00023306"/>
    </source>
</evidence>
<dbReference type="Pfam" id="PF05164">
    <property type="entry name" value="ZapA"/>
    <property type="match status" value="1"/>
</dbReference>
<evidence type="ECO:0000256" key="1">
    <source>
        <dbReference type="ARBA" id="ARBA00004496"/>
    </source>
</evidence>
<dbReference type="Gene3D" id="1.20.5.50">
    <property type="match status" value="1"/>
</dbReference>
<dbReference type="GO" id="GO:0030428">
    <property type="term" value="C:cell septum"/>
    <property type="evidence" value="ECO:0007669"/>
    <property type="project" value="TreeGrafter"/>
</dbReference>
<evidence type="ECO:0000256" key="10">
    <source>
        <dbReference type="ARBA" id="ARBA00026068"/>
    </source>
</evidence>
<keyword evidence="6" id="KW-0175">Coiled coil</keyword>
<dbReference type="GO" id="GO:0032153">
    <property type="term" value="C:cell division site"/>
    <property type="evidence" value="ECO:0007669"/>
    <property type="project" value="TreeGrafter"/>
</dbReference>
<evidence type="ECO:0000256" key="3">
    <source>
        <dbReference type="ARBA" id="ARBA00015195"/>
    </source>
</evidence>
<dbReference type="Proteomes" id="UP000321922">
    <property type="component" value="Unassembled WGS sequence"/>
</dbReference>
<comment type="caution">
    <text evidence="12">The sequence shown here is derived from an EMBL/GenBank/DDBJ whole genome shotgun (WGS) entry which is preliminary data.</text>
</comment>
<dbReference type="RefSeq" id="WP_039979846.1">
    <property type="nucleotide sequence ID" value="NZ_BAOJ01000021.1"/>
</dbReference>
<keyword evidence="8" id="KW-0131">Cell cycle</keyword>
<dbReference type="PANTHER" id="PTHR34981">
    <property type="entry name" value="CELL DIVISION PROTEIN ZAPA"/>
    <property type="match status" value="1"/>
</dbReference>
<keyword evidence="7" id="KW-0717">Septation</keyword>
<dbReference type="EMBL" id="BJXJ01000025">
    <property type="protein sequence ID" value="GEM76446.1"/>
    <property type="molecule type" value="Genomic_DNA"/>
</dbReference>
<keyword evidence="13" id="KW-1185">Reference proteome</keyword>
<name>A0A511QH16_9VIBR</name>
<sequence>MSNQAVEVEILGKMTRVNCPAGQEESLIAAAKDLDQRLKEMAERTKVTNEIQLLTFAALNICHELQTKSYETNGQQKEMTERMEKLNTSLEQALTNVKQGQ</sequence>
<evidence type="ECO:0000256" key="5">
    <source>
        <dbReference type="ARBA" id="ARBA00022618"/>
    </source>
</evidence>
<proteinExistence type="inferred from homology"/>
<comment type="subunit">
    <text evidence="10">Homodimer. Interacts with FtsZ.</text>
</comment>
<dbReference type="OrthoDB" id="5917174at2"/>
<organism evidence="12 13">
    <name type="scientific">Vibrio sagamiensis NBRC 104589</name>
    <dbReference type="NCBI Taxonomy" id="1219064"/>
    <lineage>
        <taxon>Bacteria</taxon>
        <taxon>Pseudomonadati</taxon>
        <taxon>Pseudomonadota</taxon>
        <taxon>Gammaproteobacteria</taxon>
        <taxon>Vibrionales</taxon>
        <taxon>Vibrionaceae</taxon>
        <taxon>Vibrio</taxon>
    </lineage>
</organism>
<comment type="similarity">
    <text evidence="2">Belongs to the ZapA family. Type 1 subfamily.</text>
</comment>
<dbReference type="PANTHER" id="PTHR34981:SF1">
    <property type="entry name" value="CELL DIVISION PROTEIN ZAPA"/>
    <property type="match status" value="1"/>
</dbReference>
<evidence type="ECO:0000256" key="4">
    <source>
        <dbReference type="ARBA" id="ARBA00022490"/>
    </source>
</evidence>
<evidence type="ECO:0000256" key="6">
    <source>
        <dbReference type="ARBA" id="ARBA00023054"/>
    </source>
</evidence>
<evidence type="ECO:0000256" key="9">
    <source>
        <dbReference type="ARBA" id="ARBA00024910"/>
    </source>
</evidence>
<dbReference type="InterPro" id="IPR007838">
    <property type="entry name" value="Cell_div_ZapA-like"/>
</dbReference>
<dbReference type="GO" id="GO:0000921">
    <property type="term" value="P:septin ring assembly"/>
    <property type="evidence" value="ECO:0007669"/>
    <property type="project" value="TreeGrafter"/>
</dbReference>
<evidence type="ECO:0000256" key="2">
    <source>
        <dbReference type="ARBA" id="ARBA00010074"/>
    </source>
</evidence>
<dbReference type="GO" id="GO:0000917">
    <property type="term" value="P:division septum assembly"/>
    <property type="evidence" value="ECO:0007669"/>
    <property type="project" value="UniProtKB-KW"/>
</dbReference>
<keyword evidence="4" id="KW-0963">Cytoplasm</keyword>
<reference evidence="12 13" key="1">
    <citation type="submission" date="2019-07" db="EMBL/GenBank/DDBJ databases">
        <title>Whole genome shotgun sequence of Vibrio sagamiensis NBRC 104589.</title>
        <authorList>
            <person name="Hosoyama A."/>
            <person name="Uohara A."/>
            <person name="Ohji S."/>
            <person name="Ichikawa N."/>
        </authorList>
    </citation>
    <scope>NUCLEOTIDE SEQUENCE [LARGE SCALE GENOMIC DNA]</scope>
    <source>
        <strain evidence="12 13">NBRC 104589</strain>
    </source>
</reference>
<evidence type="ECO:0000313" key="13">
    <source>
        <dbReference type="Proteomes" id="UP000321922"/>
    </source>
</evidence>
<evidence type="ECO:0000313" key="12">
    <source>
        <dbReference type="EMBL" id="GEM76446.1"/>
    </source>
</evidence>
<dbReference type="GO" id="GO:0005829">
    <property type="term" value="C:cytosol"/>
    <property type="evidence" value="ECO:0007669"/>
    <property type="project" value="TreeGrafter"/>
</dbReference>
<keyword evidence="5 12" id="KW-0132">Cell division</keyword>
<evidence type="ECO:0000256" key="7">
    <source>
        <dbReference type="ARBA" id="ARBA00023210"/>
    </source>
</evidence>
<comment type="subcellular location">
    <subcellularLocation>
        <location evidence="1">Cytoplasm</location>
    </subcellularLocation>
</comment>
<protein>
    <recommendedName>
        <fullName evidence="3">Cell division protein ZapA</fullName>
    </recommendedName>
    <alternativeName>
        <fullName evidence="11">Z ring-associated protein ZapA</fullName>
    </alternativeName>
</protein>
<dbReference type="InterPro" id="IPR036192">
    <property type="entry name" value="Cell_div_ZapA-like_sf"/>
</dbReference>
<dbReference type="AlphaFoldDB" id="A0A511QH16"/>
<comment type="function">
    <text evidence="9">Activator of cell division through the inhibition of FtsZ GTPase activity, therefore promoting FtsZ assembly into bundles of protofilaments necessary for the formation of the division Z ring. It is recruited early at mid-cell but it is not essential for cell division.</text>
</comment>
<accession>A0A511QH16</accession>
<dbReference type="GO" id="GO:0043093">
    <property type="term" value="P:FtsZ-dependent cytokinesis"/>
    <property type="evidence" value="ECO:0007669"/>
    <property type="project" value="TreeGrafter"/>
</dbReference>
<dbReference type="InterPro" id="IPR042233">
    <property type="entry name" value="Cell_div_ZapA_N"/>
</dbReference>
<evidence type="ECO:0000256" key="11">
    <source>
        <dbReference type="ARBA" id="ARBA00033158"/>
    </source>
</evidence>
<dbReference type="SUPFAM" id="SSF102829">
    <property type="entry name" value="Cell division protein ZapA-like"/>
    <property type="match status" value="1"/>
</dbReference>
<dbReference type="Gene3D" id="3.30.160.880">
    <property type="entry name" value="Cell division protein ZapA protomer, N-terminal domain"/>
    <property type="match status" value="1"/>
</dbReference>
<dbReference type="FunFam" id="3.30.160.880:FF:000001">
    <property type="entry name" value="Cell division protein ZapA"/>
    <property type="match status" value="1"/>
</dbReference>